<proteinExistence type="predicted"/>
<dbReference type="RefSeq" id="WP_068706695.1">
    <property type="nucleotide sequence ID" value="NZ_BAAAXQ010000064.1"/>
</dbReference>
<feature type="compositionally biased region" description="Basic residues" evidence="1">
    <location>
        <begin position="58"/>
        <end position="68"/>
    </location>
</feature>
<gene>
    <name evidence="2" type="ORF">GCM10019998_19530</name>
</gene>
<dbReference type="EMBL" id="BAAAXQ010000064">
    <property type="protein sequence ID" value="GAA3022960.1"/>
    <property type="molecule type" value="Genomic_DNA"/>
</dbReference>
<feature type="region of interest" description="Disordered" evidence="1">
    <location>
        <begin position="186"/>
        <end position="223"/>
    </location>
</feature>
<organism evidence="2 3">
    <name type="scientific">Tetragenococcus solitarius</name>
    <dbReference type="NCBI Taxonomy" id="71453"/>
    <lineage>
        <taxon>Bacteria</taxon>
        <taxon>Bacillati</taxon>
        <taxon>Bacillota</taxon>
        <taxon>Bacilli</taxon>
        <taxon>Lactobacillales</taxon>
        <taxon>Enterococcaceae</taxon>
        <taxon>Tetragenococcus</taxon>
    </lineage>
</organism>
<evidence type="ECO:0000313" key="2">
    <source>
        <dbReference type="EMBL" id="GAA3022960.1"/>
    </source>
</evidence>
<keyword evidence="3" id="KW-1185">Reference proteome</keyword>
<evidence type="ECO:0000256" key="1">
    <source>
        <dbReference type="SAM" id="MobiDB-lite"/>
    </source>
</evidence>
<reference evidence="3" key="1">
    <citation type="journal article" date="2019" name="Int. J. Syst. Evol. Microbiol.">
        <title>The Global Catalogue of Microorganisms (GCM) 10K type strain sequencing project: providing services to taxonomists for standard genome sequencing and annotation.</title>
        <authorList>
            <consortium name="The Broad Institute Genomics Platform"/>
            <consortium name="The Broad Institute Genome Sequencing Center for Infectious Disease"/>
            <person name="Wu L."/>
            <person name="Ma J."/>
        </authorList>
    </citation>
    <scope>NUCLEOTIDE SEQUENCE [LARGE SCALE GENOMIC DNA]</scope>
    <source>
        <strain evidence="3">JCM 8736</strain>
    </source>
</reference>
<feature type="compositionally biased region" description="Polar residues" evidence="1">
    <location>
        <begin position="94"/>
        <end position="115"/>
    </location>
</feature>
<evidence type="ECO:0000313" key="3">
    <source>
        <dbReference type="Proteomes" id="UP001501577"/>
    </source>
</evidence>
<name>A0ABP6KSI1_9ENTE</name>
<accession>A0ABP6KSI1</accession>
<sequence>MKDIDQIKRKHSRFPVFSDETGVKIRSERKHPPFSDDEPWILTEASSTPLTKSVLKENKKKRGLRRTKKDTLEKAGLTIQEQNELKKHRKHLPSYSSKNISTYQRTSVKQNQSVDSLKRKRDRQSYFASKYVPATASVNKKMHKNSDKELLHSLEKSQDDYLLFETDHSHFQPKNVLRQFNQNEAVDNQQTKEKNSNILNRSLKGMIEEDQNDLKGNGYFKEG</sequence>
<comment type="caution">
    <text evidence="2">The sequence shown here is derived from an EMBL/GenBank/DDBJ whole genome shotgun (WGS) entry which is preliminary data.</text>
</comment>
<feature type="region of interest" description="Disordered" evidence="1">
    <location>
        <begin position="52"/>
        <end position="122"/>
    </location>
</feature>
<dbReference type="Proteomes" id="UP001501577">
    <property type="component" value="Unassembled WGS sequence"/>
</dbReference>
<protein>
    <submittedName>
        <fullName evidence="2">Uncharacterized protein</fullName>
    </submittedName>
</protein>